<evidence type="ECO:0000259" key="1">
    <source>
        <dbReference type="SMART" id="SM00481"/>
    </source>
</evidence>
<dbReference type="Pfam" id="PF02811">
    <property type="entry name" value="PHP"/>
    <property type="match status" value="1"/>
</dbReference>
<dbReference type="AlphaFoldDB" id="K1RNB0"/>
<reference evidence="2" key="1">
    <citation type="journal article" date="2013" name="Environ. Microbiol.">
        <title>Microbiota from the distal guts of lean and obese adolescents exhibit partial functional redundancy besides clear differences in community structure.</title>
        <authorList>
            <person name="Ferrer M."/>
            <person name="Ruiz A."/>
            <person name="Lanza F."/>
            <person name="Haange S.B."/>
            <person name="Oberbach A."/>
            <person name="Till H."/>
            <person name="Bargiela R."/>
            <person name="Campoy C."/>
            <person name="Segura M.T."/>
            <person name="Richter M."/>
            <person name="von Bergen M."/>
            <person name="Seifert J."/>
            <person name="Suarez A."/>
        </authorList>
    </citation>
    <scope>NUCLEOTIDE SEQUENCE</scope>
</reference>
<dbReference type="SMART" id="SM00481">
    <property type="entry name" value="POLIIIAc"/>
    <property type="match status" value="1"/>
</dbReference>
<organism evidence="2">
    <name type="scientific">human gut metagenome</name>
    <dbReference type="NCBI Taxonomy" id="408170"/>
    <lineage>
        <taxon>unclassified sequences</taxon>
        <taxon>metagenomes</taxon>
        <taxon>organismal metagenomes</taxon>
    </lineage>
</organism>
<dbReference type="InterPro" id="IPR004013">
    <property type="entry name" value="PHP_dom"/>
</dbReference>
<sequence>MKKINSSLIVEKLNNPSFSNLTNSSTKIIDMHTHTNYSDGVLSPQELIALAIAKNIGTIAITDHNTIEGIKTINRSDKLIKDSSIKIINGIEISAKANKGKMHILGYGFDLNNKTLNKKLVDLKDNSINQVLSIMEQIKRDYGIRFSYEDIKELVNANHNLGRPDLAKLCVKYGYATSIKDAFDKYLVDAYNKTRQSNNQLQYQECLELIINSGGIPVLAHPKSLELSEKEFLILLKDMISCGLQGIEVYHSSHTKKEMNYYLSIATEYGLLVSGGSDFHGKSVKPDVELGTGKNNNIKIKKLSLLDKLEKCNFLQ</sequence>
<dbReference type="InterPro" id="IPR003141">
    <property type="entry name" value="Pol/His_phosphatase_N"/>
</dbReference>
<dbReference type="InterPro" id="IPR016195">
    <property type="entry name" value="Pol/histidinol_Pase-like"/>
</dbReference>
<dbReference type="Gene3D" id="3.20.20.140">
    <property type="entry name" value="Metal-dependent hydrolases"/>
    <property type="match status" value="1"/>
</dbReference>
<dbReference type="EMBL" id="AJWZ01010989">
    <property type="protein sequence ID" value="EKC46878.1"/>
    <property type="molecule type" value="Genomic_DNA"/>
</dbReference>
<dbReference type="InterPro" id="IPR052018">
    <property type="entry name" value="PHP_domain"/>
</dbReference>
<proteinExistence type="predicted"/>
<dbReference type="PANTHER" id="PTHR42924:SF3">
    <property type="entry name" value="POLYMERASE_HISTIDINOL PHOSPHATASE N-TERMINAL DOMAIN-CONTAINING PROTEIN"/>
    <property type="match status" value="1"/>
</dbReference>
<feature type="domain" description="Polymerase/histidinol phosphatase N-terminal" evidence="1">
    <location>
        <begin position="29"/>
        <end position="97"/>
    </location>
</feature>
<dbReference type="PANTHER" id="PTHR42924">
    <property type="entry name" value="EXONUCLEASE"/>
    <property type="match status" value="1"/>
</dbReference>
<gene>
    <name evidence="2" type="ORF">OBE_16010</name>
</gene>
<name>K1RNB0_9ZZZZ</name>
<dbReference type="GO" id="GO:0035312">
    <property type="term" value="F:5'-3' DNA exonuclease activity"/>
    <property type="evidence" value="ECO:0007669"/>
    <property type="project" value="TreeGrafter"/>
</dbReference>
<dbReference type="CDD" id="cd07438">
    <property type="entry name" value="PHP_HisPPase_AMP"/>
    <property type="match status" value="1"/>
</dbReference>
<dbReference type="GO" id="GO:0004534">
    <property type="term" value="F:5'-3' RNA exonuclease activity"/>
    <property type="evidence" value="ECO:0007669"/>
    <property type="project" value="TreeGrafter"/>
</dbReference>
<protein>
    <submittedName>
        <fullName evidence="2">PHP domain protein</fullName>
    </submittedName>
</protein>
<evidence type="ECO:0000313" key="2">
    <source>
        <dbReference type="EMBL" id="EKC46878.1"/>
    </source>
</evidence>
<dbReference type="Gene3D" id="1.10.150.650">
    <property type="match status" value="1"/>
</dbReference>
<dbReference type="SUPFAM" id="SSF89550">
    <property type="entry name" value="PHP domain-like"/>
    <property type="match status" value="1"/>
</dbReference>
<accession>K1RNB0</accession>
<comment type="caution">
    <text evidence="2">The sequence shown here is derived from an EMBL/GenBank/DDBJ whole genome shotgun (WGS) entry which is preliminary data.</text>
</comment>